<dbReference type="EMBL" id="CP043494">
    <property type="protein sequence ID" value="WNG50480.1"/>
    <property type="molecule type" value="Genomic_DNA"/>
</dbReference>
<feature type="region of interest" description="Disordered" evidence="7">
    <location>
        <begin position="36"/>
        <end position="66"/>
    </location>
</feature>
<protein>
    <recommendedName>
        <fullName evidence="12">Insecticide toxin TcdB middle/N-terminal domain-containing protein</fullName>
    </recommendedName>
</protein>
<keyword evidence="2" id="KW-0964">Secreted</keyword>
<keyword evidence="6" id="KW-0843">Virulence</keyword>
<dbReference type="InterPro" id="IPR003284">
    <property type="entry name" value="Sal_SpvB"/>
</dbReference>
<evidence type="ECO:0000259" key="8">
    <source>
        <dbReference type="Pfam" id="PF12256"/>
    </source>
</evidence>
<comment type="subcellular location">
    <subcellularLocation>
        <location evidence="1">Secreted</location>
    </subcellularLocation>
</comment>
<dbReference type="InterPro" id="IPR056823">
    <property type="entry name" value="TEN-like_YD-shell"/>
</dbReference>
<dbReference type="Pfam" id="PF25023">
    <property type="entry name" value="TEN_YD-shell"/>
    <property type="match status" value="1"/>
</dbReference>
<evidence type="ECO:0000256" key="2">
    <source>
        <dbReference type="ARBA" id="ARBA00022525"/>
    </source>
</evidence>
<keyword evidence="3" id="KW-0540">Nuclease</keyword>
<name>A0ABY9X548_9BACT</name>
<gene>
    <name evidence="10" type="ORF">F0U60_44880</name>
</gene>
<feature type="compositionally biased region" description="Polar residues" evidence="7">
    <location>
        <begin position="1973"/>
        <end position="1984"/>
    </location>
</feature>
<evidence type="ECO:0000259" key="9">
    <source>
        <dbReference type="Pfam" id="PF25023"/>
    </source>
</evidence>
<dbReference type="InterPro" id="IPR050708">
    <property type="entry name" value="T6SS_VgrG/RHS"/>
</dbReference>
<dbReference type="Pfam" id="PF00545">
    <property type="entry name" value="Ribonuclease"/>
    <property type="match status" value="1"/>
</dbReference>
<dbReference type="InterPro" id="IPR028994">
    <property type="entry name" value="Integrin_alpha_N"/>
</dbReference>
<evidence type="ECO:0000256" key="5">
    <source>
        <dbReference type="ARBA" id="ARBA00022801"/>
    </source>
</evidence>
<evidence type="ECO:0000256" key="3">
    <source>
        <dbReference type="ARBA" id="ARBA00022722"/>
    </source>
</evidence>
<dbReference type="NCBIfam" id="TIGR03696">
    <property type="entry name" value="Rhs_assc_core"/>
    <property type="match status" value="1"/>
</dbReference>
<evidence type="ECO:0000256" key="4">
    <source>
        <dbReference type="ARBA" id="ARBA00022737"/>
    </source>
</evidence>
<dbReference type="Pfam" id="PF03534">
    <property type="entry name" value="SpvB"/>
    <property type="match status" value="1"/>
</dbReference>
<dbReference type="PANTHER" id="PTHR32305">
    <property type="match status" value="1"/>
</dbReference>
<evidence type="ECO:0000313" key="10">
    <source>
        <dbReference type="EMBL" id="WNG50480.1"/>
    </source>
</evidence>
<dbReference type="SUPFAM" id="SSF69318">
    <property type="entry name" value="Integrin alpha N-terminal domain"/>
    <property type="match status" value="1"/>
</dbReference>
<evidence type="ECO:0008006" key="12">
    <source>
        <dbReference type="Google" id="ProtNLM"/>
    </source>
</evidence>
<dbReference type="InterPro" id="IPR016191">
    <property type="entry name" value="Ribonuclease/ribotoxin"/>
</dbReference>
<dbReference type="SUPFAM" id="SSF53933">
    <property type="entry name" value="Microbial ribonucleases"/>
    <property type="match status" value="1"/>
</dbReference>
<feature type="region of interest" description="Disordered" evidence="7">
    <location>
        <begin position="1967"/>
        <end position="2039"/>
    </location>
</feature>
<keyword evidence="5" id="KW-0378">Hydrolase</keyword>
<dbReference type="InterPro" id="IPR000026">
    <property type="entry name" value="N1-like"/>
</dbReference>
<keyword evidence="4" id="KW-0677">Repeat</keyword>
<keyword evidence="11" id="KW-1185">Reference proteome</keyword>
<dbReference type="Gene3D" id="3.10.450.30">
    <property type="entry name" value="Microbial ribonucleases"/>
    <property type="match status" value="1"/>
</dbReference>
<dbReference type="InterPro" id="IPR022385">
    <property type="entry name" value="Rhs_assc_core"/>
</dbReference>
<feature type="domain" description="Insecticide toxin TcdB middle/N-terminal" evidence="8">
    <location>
        <begin position="770"/>
        <end position="903"/>
    </location>
</feature>
<dbReference type="Gene3D" id="2.130.10.130">
    <property type="entry name" value="Integrin alpha, N-terminal"/>
    <property type="match status" value="2"/>
</dbReference>
<accession>A0ABY9X548</accession>
<organism evidence="10 11">
    <name type="scientific">Archangium minus</name>
    <dbReference type="NCBI Taxonomy" id="83450"/>
    <lineage>
        <taxon>Bacteria</taxon>
        <taxon>Pseudomonadati</taxon>
        <taxon>Myxococcota</taxon>
        <taxon>Myxococcia</taxon>
        <taxon>Myxococcales</taxon>
        <taxon>Cystobacterineae</taxon>
        <taxon>Archangiaceae</taxon>
        <taxon>Archangium</taxon>
    </lineage>
</organism>
<dbReference type="Pfam" id="PF12256">
    <property type="entry name" value="TcdB_toxin_midN"/>
    <property type="match status" value="1"/>
</dbReference>
<feature type="compositionally biased region" description="Basic and acidic residues" evidence="7">
    <location>
        <begin position="38"/>
        <end position="48"/>
    </location>
</feature>
<evidence type="ECO:0000313" key="11">
    <source>
        <dbReference type="Proteomes" id="UP001611383"/>
    </source>
</evidence>
<feature type="compositionally biased region" description="Polar residues" evidence="7">
    <location>
        <begin position="1993"/>
        <end position="2037"/>
    </location>
</feature>
<proteinExistence type="predicted"/>
<dbReference type="PANTHER" id="PTHR32305:SF15">
    <property type="entry name" value="PROTEIN RHSA-RELATED"/>
    <property type="match status" value="1"/>
</dbReference>
<sequence>MPSAGGAMPYQGDEWMNRLRLSLAVLGLLAALSCGPTRTEETKNETPPRRSSAMKTPGALGSDGLTSLGALRRPQLDVTVTEHRGEARVTLPLPGLPARAGFGPDLALGYSSSPYDARDGFGIGFSLGVPSVGIVNDWGVPYRYVTPNGDLAARLTLNGSRLERVRTEKVNGALRIIEYRLDGTDSLVRVFRHMPGAEMAVPDGQGGTLALAGFRVVYPDGRQEYYSEAPEVAEGLMLKRFFATRWPLVAAVSPTGEVISYQYDKPTQDQRSYLSAVSFAGGRSAYVLERAERPRAPTDYVMGYPQKAGHLYTKLTARFDGEPMYQWCFVYGVYGREGATLLTHPDCEALAQEDFAAELTKLSASLSRQDRLLGVYRFGRSAAPLTRDTPQEPLVRFQYSGWTLSDIRDHSLVYDIEVPDVYGFGPEGGSEFLDLNTDGLVDVLRASLSDNRSFASYNLGDLARQNPFVQRDGVVLQKVLGGIEEPQMLRFDERPGSNSLFSTGDFNGDGLTDVVHITASGGQSEFFFFRGQQGIPGKPFAAATRSSVLDAYVGQLMHGRSRVIDLNADGKDDILIANTDGVTATWTAHVNITSPEDRALSFQTLTHLRFPFTAGAGWELDNPAYRFLDVNGDGLQDLAVLKVTGAGDKGLCVYENQGGVWAYTYTNLGTDSQGWDVPRGRMAAGALVFGFEAGDPVCEQGFFLPVQGIESGVNLNAMWLADVNGDGNTDLAHLTTTADSLKVWFGQGRDGFSRAENLPLNTTLSVDPQNMWNTRVIDIDGDGVVEILVYEPTAQGGRLRVIDFNRTGQKNVVGPDLLIGTSEGTGLRHAFVYGTTTDELVRDRRRLGMDDTSLRGLPYALPVVKRHALLVGGEPPLLTAFQYHAPHFEGEVRNFVGFAQSDMLILGDNTQPDLGIRRTYAVQGTRTDRFLASMTRSEEASRPTPVAIRPTVPGPLETASAVSFTAETWSEEPLTAAAVLSQQESNWAVEPLPEAEARTPPVFVRLQSTRSRICSESTGCAAPATSTRTLEYDALNRLRREQETLNAVVGPDGLQIPSHASVRTLTYDPVWEERGILTAVDSESVTVPSSGTLLSTTTTVYEERWPLPVRVETQGAVDPEALSGLEARFIQALQKSTVRVLTLTYDDFGNVVESGDGLGLTQRLIYDPTGLRVVESRNSLGHRTRYCYGLAECTLGGTGDDVPARSLAQTHVLSPQGERTVSRFDALHRPVRVTDTSGREVAYAYRDAEDTRPQLVRVTERRMLSGTRTHTERLFAFRADGRPVGEAVEGESTGARVLAFTAYNGTGTSVFAARPYTLTKGPVALFEEGQFPAPTGAPGCGLGLGICASYDALGRPVEVVDSSGRHVRRTTHEPWGQRLEERLLQDGDTIVRARTHVERPGEMYALVDETGQVYHYARDARGRLYGISAPGESTSRRVVFDAAGDIILSQAPGVLTRLWTRDVRGRVSDEMTWSASGTAWERIERTFDSLDRPTHIRATSSAHPDGTDILTFVYDGREGEPASPESRGRLIEATAQDLLAAQSVTEHFTYNRSGQRTGRTFAYTGGGVERTYTEAWTHALDNTLSSYRDPFGNAFTFERYGSGALAALHWSAPGRAETPLLAGMQYNAHGQLDAYTAPRTRLERRYDYDAASGHLTHIQACISRDEGCVPAQDVVLSHLADGRITGIQDGPRSTSYAYSLRGELLSAQQGEGTHTYTYGPSGEVSRLSEGADYLFERAPGTSVIPLPTGGNFRLDAFGRMAAGGRMREITYDPFGHIRRIELDGKTLIYGYSASGDRVARQARVTEGAQEKVSEVIVYPTRFTRDNGQERQSLVRIEGRRLALIVDEQRVFTLLDDSRGVVKALVDESGQTLLQAEYTPFGLATVSGPPDLLESTELVFSFTGRFADPDTGLVQMGAREYAPGLASFTTPDPYALVEPELCVRSPLECHLYTYAGHDPINFADETGFMRHSTGAPSRQRTINNRSSRHPYNRQPHQAASARSTPQHPNNGQHSRAATARSTPQTRHVPTRQQQTSSDVRIEGTTVRGITETQGGLETWTEDLQPTLDRIRSGAPLPRANAHANDGTIFHNIEGRLPPQQQPDYYREYVHPTAGVTGPGPQRVIIGQGGEIFYTRDHYENNHEVRPAQHSAP</sequence>
<dbReference type="InterPro" id="IPR022045">
    <property type="entry name" value="TcdB_toxin_mid/N"/>
</dbReference>
<dbReference type="Gene3D" id="2.180.10.10">
    <property type="entry name" value="RHS repeat-associated core"/>
    <property type="match status" value="2"/>
</dbReference>
<evidence type="ECO:0000256" key="1">
    <source>
        <dbReference type="ARBA" id="ARBA00004613"/>
    </source>
</evidence>
<dbReference type="Proteomes" id="UP001611383">
    <property type="component" value="Chromosome"/>
</dbReference>
<evidence type="ECO:0000256" key="7">
    <source>
        <dbReference type="SAM" id="MobiDB-lite"/>
    </source>
</evidence>
<evidence type="ECO:0000256" key="6">
    <source>
        <dbReference type="ARBA" id="ARBA00023026"/>
    </source>
</evidence>
<feature type="domain" description="Teneurin-like YD-shell" evidence="9">
    <location>
        <begin position="1689"/>
        <end position="1959"/>
    </location>
</feature>
<reference evidence="10 11" key="1">
    <citation type="submission" date="2019-08" db="EMBL/GenBank/DDBJ databases">
        <title>Archangium and Cystobacter genomes.</title>
        <authorList>
            <person name="Chen I.-C.K."/>
            <person name="Wielgoss S."/>
        </authorList>
    </citation>
    <scope>NUCLEOTIDE SEQUENCE [LARGE SCALE GENOMIC DNA]</scope>
    <source>
        <strain evidence="10 11">Cbm 6</strain>
    </source>
</reference>